<comment type="caution">
    <text evidence="1">The sequence shown here is derived from an EMBL/GenBank/DDBJ whole genome shotgun (WGS) entry which is preliminary data.</text>
</comment>
<protein>
    <submittedName>
        <fullName evidence="1">Uncharacterized protein YdcH (DUF465 family)</fullName>
    </submittedName>
</protein>
<dbReference type="EMBL" id="JAGGJU010000003">
    <property type="protein sequence ID" value="MBP1850029.1"/>
    <property type="molecule type" value="Genomic_DNA"/>
</dbReference>
<name>A0ABS4DWF7_9HYPH</name>
<dbReference type="Gene3D" id="6.10.280.50">
    <property type="match status" value="1"/>
</dbReference>
<dbReference type="RefSeq" id="WP_209943572.1">
    <property type="nucleotide sequence ID" value="NZ_JAGGJU010000003.1"/>
</dbReference>
<accession>A0ABS4DWF7</accession>
<dbReference type="Pfam" id="PF04325">
    <property type="entry name" value="DUF465"/>
    <property type="match status" value="1"/>
</dbReference>
<dbReference type="Proteomes" id="UP000759443">
    <property type="component" value="Unassembled WGS sequence"/>
</dbReference>
<evidence type="ECO:0000313" key="1">
    <source>
        <dbReference type="EMBL" id="MBP1850029.1"/>
    </source>
</evidence>
<organism evidence="1 2">
    <name type="scientific">Rhizobium halophytocola</name>
    <dbReference type="NCBI Taxonomy" id="735519"/>
    <lineage>
        <taxon>Bacteria</taxon>
        <taxon>Pseudomonadati</taxon>
        <taxon>Pseudomonadota</taxon>
        <taxon>Alphaproteobacteria</taxon>
        <taxon>Hyphomicrobiales</taxon>
        <taxon>Rhizobiaceae</taxon>
        <taxon>Rhizobium/Agrobacterium group</taxon>
        <taxon>Rhizobium</taxon>
    </lineage>
</organism>
<gene>
    <name evidence="1" type="ORF">J2Z17_001450</name>
</gene>
<sequence length="89" mass="10376">MSHTPHELAAEFPQFTALMRHLRETDGHFARLCESYHAVNGEIHRAETDIAPVGDFRMEDMRKERMRLKDEIYGMLVRAEPEAELPTTH</sequence>
<proteinExistence type="predicted"/>
<reference evidence="1 2" key="1">
    <citation type="submission" date="2021-03" db="EMBL/GenBank/DDBJ databases">
        <title>Genomic Encyclopedia of Type Strains, Phase IV (KMG-IV): sequencing the most valuable type-strain genomes for metagenomic binning, comparative biology and taxonomic classification.</title>
        <authorList>
            <person name="Goeker M."/>
        </authorList>
    </citation>
    <scope>NUCLEOTIDE SEQUENCE [LARGE SCALE GENOMIC DNA]</scope>
    <source>
        <strain evidence="1 2">DSM 21600</strain>
    </source>
</reference>
<dbReference type="InterPro" id="IPR038444">
    <property type="entry name" value="DUF465_sf"/>
</dbReference>
<dbReference type="InterPro" id="IPR007420">
    <property type="entry name" value="DUF465"/>
</dbReference>
<evidence type="ECO:0000313" key="2">
    <source>
        <dbReference type="Proteomes" id="UP000759443"/>
    </source>
</evidence>
<keyword evidence="2" id="KW-1185">Reference proteome</keyword>